<evidence type="ECO:0000313" key="2">
    <source>
        <dbReference type="Proteomes" id="UP001595616"/>
    </source>
</evidence>
<dbReference type="RefSeq" id="WP_379836887.1">
    <property type="nucleotide sequence ID" value="NZ_JBHRYQ010000001.1"/>
</dbReference>
<sequence>MTQTSKITYLGNLSTEAEHLKSGQKIITDAPTDNNGRGEAFSPTDLAATSLGSCAITVIGIAAQKEEHEFKNTEVAITKIMSTDSPRRISKIKVEFSFTCEPALTDEQKRRYERVAHTCPVALSLHPDIEQEMIFTWLN</sequence>
<dbReference type="Pfam" id="PF02566">
    <property type="entry name" value="OsmC"/>
    <property type="match status" value="1"/>
</dbReference>
<dbReference type="PANTHER" id="PTHR39624:SF2">
    <property type="entry name" value="OSMC-LIKE PROTEIN"/>
    <property type="match status" value="1"/>
</dbReference>
<protein>
    <submittedName>
        <fullName evidence="1">OsmC family protein</fullName>
        <ecNumber evidence="1">1.11.1.-</ecNumber>
    </submittedName>
</protein>
<dbReference type="Proteomes" id="UP001595616">
    <property type="component" value="Unassembled WGS sequence"/>
</dbReference>
<comment type="caution">
    <text evidence="1">The sequence shown here is derived from an EMBL/GenBank/DDBJ whole genome shotgun (WGS) entry which is preliminary data.</text>
</comment>
<keyword evidence="2" id="KW-1185">Reference proteome</keyword>
<organism evidence="1 2">
    <name type="scientific">Lacihabitans lacunae</name>
    <dbReference type="NCBI Taxonomy" id="1028214"/>
    <lineage>
        <taxon>Bacteria</taxon>
        <taxon>Pseudomonadati</taxon>
        <taxon>Bacteroidota</taxon>
        <taxon>Cytophagia</taxon>
        <taxon>Cytophagales</taxon>
        <taxon>Leadbetterellaceae</taxon>
        <taxon>Lacihabitans</taxon>
    </lineage>
</organism>
<keyword evidence="1" id="KW-0560">Oxidoreductase</keyword>
<dbReference type="InterPro" id="IPR036102">
    <property type="entry name" value="OsmC/Ohrsf"/>
</dbReference>
<name>A0ABV7YVL8_9BACT</name>
<proteinExistence type="predicted"/>
<dbReference type="Gene3D" id="3.30.300.20">
    <property type="match status" value="1"/>
</dbReference>
<dbReference type="SUPFAM" id="SSF82784">
    <property type="entry name" value="OsmC-like"/>
    <property type="match status" value="1"/>
</dbReference>
<reference evidence="2" key="1">
    <citation type="journal article" date="2019" name="Int. J. Syst. Evol. Microbiol.">
        <title>The Global Catalogue of Microorganisms (GCM) 10K type strain sequencing project: providing services to taxonomists for standard genome sequencing and annotation.</title>
        <authorList>
            <consortium name="The Broad Institute Genomics Platform"/>
            <consortium name="The Broad Institute Genome Sequencing Center for Infectious Disease"/>
            <person name="Wu L."/>
            <person name="Ma J."/>
        </authorList>
    </citation>
    <scope>NUCLEOTIDE SEQUENCE [LARGE SCALE GENOMIC DNA]</scope>
    <source>
        <strain evidence="2">CECT 7956</strain>
    </source>
</reference>
<dbReference type="GO" id="GO:0004601">
    <property type="term" value="F:peroxidase activity"/>
    <property type="evidence" value="ECO:0007669"/>
    <property type="project" value="UniProtKB-KW"/>
</dbReference>
<keyword evidence="1" id="KW-0575">Peroxidase</keyword>
<gene>
    <name evidence="1" type="ORF">ACFOOI_08140</name>
</gene>
<dbReference type="InterPro" id="IPR015946">
    <property type="entry name" value="KH_dom-like_a/b"/>
</dbReference>
<accession>A0ABV7YVL8</accession>
<dbReference type="EMBL" id="JBHRYQ010000001">
    <property type="protein sequence ID" value="MFC3810619.1"/>
    <property type="molecule type" value="Genomic_DNA"/>
</dbReference>
<dbReference type="InterPro" id="IPR003718">
    <property type="entry name" value="OsmC/Ohr_fam"/>
</dbReference>
<dbReference type="PANTHER" id="PTHR39624">
    <property type="entry name" value="PROTEIN INVOLVED IN RIMO-MEDIATED BETA-METHYLTHIOLATION OF RIBOSOMAL PROTEIN S12 YCAO"/>
    <property type="match status" value="1"/>
</dbReference>
<dbReference type="EC" id="1.11.1.-" evidence="1"/>
<evidence type="ECO:0000313" key="1">
    <source>
        <dbReference type="EMBL" id="MFC3810619.1"/>
    </source>
</evidence>